<dbReference type="Pfam" id="PF00589">
    <property type="entry name" value="Phage_integrase"/>
    <property type="match status" value="1"/>
</dbReference>
<dbReference type="PANTHER" id="PTHR30629:SF2">
    <property type="entry name" value="PROPHAGE INTEGRASE INTS-RELATED"/>
    <property type="match status" value="1"/>
</dbReference>
<proteinExistence type="inferred from homology"/>
<reference evidence="8 9" key="1">
    <citation type="submission" date="2016-10" db="EMBL/GenBank/DDBJ databases">
        <authorList>
            <person name="Varghese N."/>
            <person name="Submissions S."/>
        </authorList>
    </citation>
    <scope>NUCLEOTIDE SEQUENCE [LARGE SCALE GENOMIC DNA]</scope>
    <source>
        <strain evidence="8 9">UNC380MFSha3.1</strain>
    </source>
</reference>
<dbReference type="InterPro" id="IPR044068">
    <property type="entry name" value="CB"/>
</dbReference>
<evidence type="ECO:0000256" key="4">
    <source>
        <dbReference type="ARBA" id="ARBA00023172"/>
    </source>
</evidence>
<dbReference type="GO" id="GO:0003677">
    <property type="term" value="F:DNA binding"/>
    <property type="evidence" value="ECO:0007669"/>
    <property type="project" value="UniProtKB-UniRule"/>
</dbReference>
<evidence type="ECO:0000256" key="2">
    <source>
        <dbReference type="ARBA" id="ARBA00022908"/>
    </source>
</evidence>
<accession>A0A7Z7CY45</accession>
<feature type="domain" description="Core-binding (CB)" evidence="7">
    <location>
        <begin position="72"/>
        <end position="150"/>
    </location>
</feature>
<evidence type="ECO:0000313" key="8">
    <source>
        <dbReference type="EMBL" id="SFI27535.1"/>
    </source>
</evidence>
<gene>
    <name evidence="8" type="ORF">SAMN04487751_0813</name>
</gene>
<dbReference type="InterPro" id="IPR050808">
    <property type="entry name" value="Phage_Integrase"/>
</dbReference>
<dbReference type="SUPFAM" id="SSF56349">
    <property type="entry name" value="DNA breaking-rejoining enzymes"/>
    <property type="match status" value="1"/>
</dbReference>
<keyword evidence="2" id="KW-0229">DNA integration</keyword>
<dbReference type="InterPro" id="IPR013762">
    <property type="entry name" value="Integrase-like_cat_sf"/>
</dbReference>
<dbReference type="PROSITE" id="PS51900">
    <property type="entry name" value="CB"/>
    <property type="match status" value="1"/>
</dbReference>
<dbReference type="InterPro" id="IPR010998">
    <property type="entry name" value="Integrase_recombinase_N"/>
</dbReference>
<name>A0A7Z7CY45_9MICO</name>
<dbReference type="Pfam" id="PF14659">
    <property type="entry name" value="Phage_int_SAM_3"/>
    <property type="match status" value="1"/>
</dbReference>
<dbReference type="PANTHER" id="PTHR30629">
    <property type="entry name" value="PROPHAGE INTEGRASE"/>
    <property type="match status" value="1"/>
</dbReference>
<organism evidence="8 9">
    <name type="scientific">Microbacterium saccharophilum</name>
    <dbReference type="NCBI Taxonomy" id="1213358"/>
    <lineage>
        <taxon>Bacteria</taxon>
        <taxon>Bacillati</taxon>
        <taxon>Actinomycetota</taxon>
        <taxon>Actinomycetes</taxon>
        <taxon>Micrococcales</taxon>
        <taxon>Microbacteriaceae</taxon>
        <taxon>Microbacterium</taxon>
    </lineage>
</organism>
<dbReference type="Proteomes" id="UP000198702">
    <property type="component" value="Unassembled WGS sequence"/>
</dbReference>
<dbReference type="InterPro" id="IPR011010">
    <property type="entry name" value="DNA_brk_join_enz"/>
</dbReference>
<dbReference type="CDD" id="cd01189">
    <property type="entry name" value="INT_ICEBs1_C_like"/>
    <property type="match status" value="1"/>
</dbReference>
<dbReference type="Gene3D" id="1.10.150.130">
    <property type="match status" value="1"/>
</dbReference>
<comment type="caution">
    <text evidence="8">The sequence shown here is derived from an EMBL/GenBank/DDBJ whole genome shotgun (WGS) entry which is preliminary data.</text>
</comment>
<protein>
    <submittedName>
        <fullName evidence="8">Site-specific recombinase XerD</fullName>
    </submittedName>
</protein>
<evidence type="ECO:0000259" key="6">
    <source>
        <dbReference type="PROSITE" id="PS51898"/>
    </source>
</evidence>
<feature type="domain" description="Tyr recombinase" evidence="6">
    <location>
        <begin position="171"/>
        <end position="364"/>
    </location>
</feature>
<comment type="similarity">
    <text evidence="1">Belongs to the 'phage' integrase family.</text>
</comment>
<evidence type="ECO:0000259" key="7">
    <source>
        <dbReference type="PROSITE" id="PS51900"/>
    </source>
</evidence>
<evidence type="ECO:0000256" key="1">
    <source>
        <dbReference type="ARBA" id="ARBA00008857"/>
    </source>
</evidence>
<dbReference type="GO" id="GO:0015074">
    <property type="term" value="P:DNA integration"/>
    <property type="evidence" value="ECO:0007669"/>
    <property type="project" value="UniProtKB-KW"/>
</dbReference>
<dbReference type="AlphaFoldDB" id="A0A7Z7CY45"/>
<evidence type="ECO:0000256" key="5">
    <source>
        <dbReference type="PROSITE-ProRule" id="PRU01248"/>
    </source>
</evidence>
<dbReference type="Gene3D" id="1.10.443.10">
    <property type="entry name" value="Intergrase catalytic core"/>
    <property type="match status" value="1"/>
</dbReference>
<dbReference type="InterPro" id="IPR004107">
    <property type="entry name" value="Integrase_SAM-like_N"/>
</dbReference>
<dbReference type="PROSITE" id="PS51898">
    <property type="entry name" value="TYR_RECOMBINASE"/>
    <property type="match status" value="1"/>
</dbReference>
<evidence type="ECO:0000313" key="9">
    <source>
        <dbReference type="Proteomes" id="UP000198702"/>
    </source>
</evidence>
<dbReference type="EMBL" id="FOQZ01000001">
    <property type="protein sequence ID" value="SFI27535.1"/>
    <property type="molecule type" value="Genomic_DNA"/>
</dbReference>
<sequence length="385" mass="42213">MSGGLSTLSSMGSISPYDSAQGRRYRVRYRKPDQTQTDKRGFRTKREAELFLASVELDKARGGYIDPGRARVTVEQWMAIWLSSRTDVRATTRDRIEGIIAKHVNPKLGHLPLSDVTRLGVQQWASTLPGEPATVRKIVLVLSGALQLAVEDGRLSHNPAATLRLARTVQKRKRYLSHAEVGALAQAVGRQPNGAELGYDILVLVLAYCGLRWGEASGLRVKDVDLERSRLNVEATVVMVKGHQREEAPKDYEHRSIPIPAFLRPHLARQIAGRSPHSPVFYGQRTGTWLRNAVFRLGWFNDAAASIGLTGLTPHELRHTAASLAISAGANVKAVQRMLGHAKASVTLDVYADLFEEDLDAVAVSLNAAALQTTVGDFYAVAETE</sequence>
<keyword evidence="4" id="KW-0233">DNA recombination</keyword>
<evidence type="ECO:0000256" key="3">
    <source>
        <dbReference type="ARBA" id="ARBA00023125"/>
    </source>
</evidence>
<dbReference type="GO" id="GO:0006310">
    <property type="term" value="P:DNA recombination"/>
    <property type="evidence" value="ECO:0007669"/>
    <property type="project" value="UniProtKB-KW"/>
</dbReference>
<keyword evidence="3 5" id="KW-0238">DNA-binding</keyword>
<dbReference type="InterPro" id="IPR002104">
    <property type="entry name" value="Integrase_catalytic"/>
</dbReference>